<keyword evidence="3" id="KW-1185">Reference proteome</keyword>
<proteinExistence type="predicted"/>
<feature type="region of interest" description="Disordered" evidence="1">
    <location>
        <begin position="63"/>
        <end position="82"/>
    </location>
</feature>
<evidence type="ECO:0000256" key="1">
    <source>
        <dbReference type="SAM" id="MobiDB-lite"/>
    </source>
</evidence>
<dbReference type="EnsemblPlants" id="Kaladp1262s0013.1.v1.1">
    <property type="protein sequence ID" value="Kaladp1262s0013.1.v1.1"/>
    <property type="gene ID" value="Kaladp1262s0013.v1.1"/>
</dbReference>
<name>A0A7N0VKV4_KALFE</name>
<sequence>MSMASSRQPPSAMSMGSSRHRQPPQQQQPSMLLSGSIMSSAHCCSSSMATISASASSTSPSIKLDLTHTASPGTFHLQRPHPQSQLLHQNVKNAQVLLQDDASGAAGTAKPNDKDAKKKRVIFGVILQAWIRNLANLRRQRRHQTAKPKEKAFQKASSMELICPHQMRMIILLGCL</sequence>
<feature type="region of interest" description="Disordered" evidence="1">
    <location>
        <begin position="1"/>
        <end position="31"/>
    </location>
</feature>
<accession>A0A7N0VKV4</accession>
<organism evidence="2 3">
    <name type="scientific">Kalanchoe fedtschenkoi</name>
    <name type="common">Lavender scallops</name>
    <name type="synonym">South American air plant</name>
    <dbReference type="NCBI Taxonomy" id="63787"/>
    <lineage>
        <taxon>Eukaryota</taxon>
        <taxon>Viridiplantae</taxon>
        <taxon>Streptophyta</taxon>
        <taxon>Embryophyta</taxon>
        <taxon>Tracheophyta</taxon>
        <taxon>Spermatophyta</taxon>
        <taxon>Magnoliopsida</taxon>
        <taxon>eudicotyledons</taxon>
        <taxon>Gunneridae</taxon>
        <taxon>Pentapetalae</taxon>
        <taxon>Saxifragales</taxon>
        <taxon>Crassulaceae</taxon>
        <taxon>Kalanchoe</taxon>
    </lineage>
</organism>
<reference evidence="2" key="1">
    <citation type="submission" date="2021-01" db="UniProtKB">
        <authorList>
            <consortium name="EnsemblPlants"/>
        </authorList>
    </citation>
    <scope>IDENTIFICATION</scope>
</reference>
<dbReference type="Proteomes" id="UP000594263">
    <property type="component" value="Unplaced"/>
</dbReference>
<feature type="compositionally biased region" description="Polar residues" evidence="1">
    <location>
        <begin position="1"/>
        <end position="17"/>
    </location>
</feature>
<evidence type="ECO:0000313" key="3">
    <source>
        <dbReference type="Proteomes" id="UP000594263"/>
    </source>
</evidence>
<evidence type="ECO:0000313" key="2">
    <source>
        <dbReference type="EnsemblPlants" id="Kaladp1262s0013.1.v1.1"/>
    </source>
</evidence>
<dbReference type="Gramene" id="Kaladp1262s0013.1.v1.1">
    <property type="protein sequence ID" value="Kaladp1262s0013.1.v1.1"/>
    <property type="gene ID" value="Kaladp1262s0013.v1.1"/>
</dbReference>
<protein>
    <submittedName>
        <fullName evidence="2">Uncharacterized protein</fullName>
    </submittedName>
</protein>
<dbReference type="AlphaFoldDB" id="A0A7N0VKV4"/>